<evidence type="ECO:0000313" key="3">
    <source>
        <dbReference type="Proteomes" id="UP000324222"/>
    </source>
</evidence>
<protein>
    <submittedName>
        <fullName evidence="2">Uncharacterized protein</fullName>
    </submittedName>
</protein>
<gene>
    <name evidence="2" type="ORF">E2C01_038463</name>
</gene>
<name>A0A5B7FI18_PORTR</name>
<keyword evidence="3" id="KW-1185">Reference proteome</keyword>
<proteinExistence type="predicted"/>
<dbReference type="EMBL" id="VSRR010006435">
    <property type="protein sequence ID" value="MPC44783.1"/>
    <property type="molecule type" value="Genomic_DNA"/>
</dbReference>
<organism evidence="2 3">
    <name type="scientific">Portunus trituberculatus</name>
    <name type="common">Swimming crab</name>
    <name type="synonym">Neptunus trituberculatus</name>
    <dbReference type="NCBI Taxonomy" id="210409"/>
    <lineage>
        <taxon>Eukaryota</taxon>
        <taxon>Metazoa</taxon>
        <taxon>Ecdysozoa</taxon>
        <taxon>Arthropoda</taxon>
        <taxon>Crustacea</taxon>
        <taxon>Multicrustacea</taxon>
        <taxon>Malacostraca</taxon>
        <taxon>Eumalacostraca</taxon>
        <taxon>Eucarida</taxon>
        <taxon>Decapoda</taxon>
        <taxon>Pleocyemata</taxon>
        <taxon>Brachyura</taxon>
        <taxon>Eubrachyura</taxon>
        <taxon>Portunoidea</taxon>
        <taxon>Portunidae</taxon>
        <taxon>Portuninae</taxon>
        <taxon>Portunus</taxon>
    </lineage>
</organism>
<dbReference type="Proteomes" id="UP000324222">
    <property type="component" value="Unassembled WGS sequence"/>
</dbReference>
<evidence type="ECO:0000256" key="1">
    <source>
        <dbReference type="SAM" id="MobiDB-lite"/>
    </source>
</evidence>
<evidence type="ECO:0000313" key="2">
    <source>
        <dbReference type="EMBL" id="MPC44783.1"/>
    </source>
</evidence>
<comment type="caution">
    <text evidence="2">The sequence shown here is derived from an EMBL/GenBank/DDBJ whole genome shotgun (WGS) entry which is preliminary data.</text>
</comment>
<accession>A0A5B7FI18</accession>
<sequence>MVSNTADLEAESGHQAMSESCIVSSDSPISQGLVSAEYCPLPFFALPRSVPHCPAIGSSNG</sequence>
<feature type="region of interest" description="Disordered" evidence="1">
    <location>
        <begin position="1"/>
        <end position="21"/>
    </location>
</feature>
<reference evidence="2 3" key="1">
    <citation type="submission" date="2019-05" db="EMBL/GenBank/DDBJ databases">
        <title>Another draft genome of Portunus trituberculatus and its Hox gene families provides insights of decapod evolution.</title>
        <authorList>
            <person name="Jeong J.-H."/>
            <person name="Song I."/>
            <person name="Kim S."/>
            <person name="Choi T."/>
            <person name="Kim D."/>
            <person name="Ryu S."/>
            <person name="Kim W."/>
        </authorList>
    </citation>
    <scope>NUCLEOTIDE SEQUENCE [LARGE SCALE GENOMIC DNA]</scope>
    <source>
        <tissue evidence="2">Muscle</tissue>
    </source>
</reference>
<dbReference type="AlphaFoldDB" id="A0A5B7FI18"/>